<dbReference type="PANTHER" id="PTHR43798:SF31">
    <property type="entry name" value="AB HYDROLASE SUPERFAMILY PROTEIN YCLE"/>
    <property type="match status" value="1"/>
</dbReference>
<dbReference type="InterPro" id="IPR000073">
    <property type="entry name" value="AB_hydrolase_1"/>
</dbReference>
<dbReference type="PANTHER" id="PTHR43798">
    <property type="entry name" value="MONOACYLGLYCEROL LIPASE"/>
    <property type="match status" value="1"/>
</dbReference>
<dbReference type="SUPFAM" id="SSF53474">
    <property type="entry name" value="alpha/beta-Hydrolases"/>
    <property type="match status" value="1"/>
</dbReference>
<evidence type="ECO:0000313" key="3">
    <source>
        <dbReference type="EMBL" id="MFD0869297.1"/>
    </source>
</evidence>
<dbReference type="PRINTS" id="PR00111">
    <property type="entry name" value="ABHYDROLASE"/>
</dbReference>
<evidence type="ECO:0000313" key="4">
    <source>
        <dbReference type="Proteomes" id="UP001597120"/>
    </source>
</evidence>
<dbReference type="InterPro" id="IPR029058">
    <property type="entry name" value="AB_hydrolase_fold"/>
</dbReference>
<dbReference type="InterPro" id="IPR050266">
    <property type="entry name" value="AB_hydrolase_sf"/>
</dbReference>
<protein>
    <submittedName>
        <fullName evidence="3">Alpha/beta fold hydrolase</fullName>
    </submittedName>
</protein>
<keyword evidence="1 3" id="KW-0378">Hydrolase</keyword>
<name>A0ABW3DA05_9BACL</name>
<sequence>MDIGNNKVLNKDGCDIHYWISKRGNCPWLIFLHGAGADHEMFSEQIAAVSHNFNILLWDARGHGLSRPMGEHFSMTLVVDDLATIMNKEGIEKATFIGQSMGGNAAQEFAFYFPDRVEKLVLIDCTCNTMKLSWLETFYLNITPMLIRLYPWEHLVRESVKASALKPDVQAYLTKTFNRIGKKDFVTIFLATASCLHYEKDYRINKPLLLVYGEKDETGNIKKIAATWASNEPYCTLVEIPQASHCSNQDNPSAFNQALISFLSDRSIDVREE</sequence>
<reference evidence="4" key="1">
    <citation type="journal article" date="2019" name="Int. J. Syst. Evol. Microbiol.">
        <title>The Global Catalogue of Microorganisms (GCM) 10K type strain sequencing project: providing services to taxonomists for standard genome sequencing and annotation.</title>
        <authorList>
            <consortium name="The Broad Institute Genomics Platform"/>
            <consortium name="The Broad Institute Genome Sequencing Center for Infectious Disease"/>
            <person name="Wu L."/>
            <person name="Ma J."/>
        </authorList>
    </citation>
    <scope>NUCLEOTIDE SEQUENCE [LARGE SCALE GENOMIC DNA]</scope>
    <source>
        <strain evidence="4">CCUG 57263</strain>
    </source>
</reference>
<feature type="domain" description="AB hydrolase-1" evidence="2">
    <location>
        <begin position="27"/>
        <end position="138"/>
    </location>
</feature>
<comment type="caution">
    <text evidence="3">The sequence shown here is derived from an EMBL/GenBank/DDBJ whole genome shotgun (WGS) entry which is preliminary data.</text>
</comment>
<dbReference type="EMBL" id="JBHTIU010000028">
    <property type="protein sequence ID" value="MFD0869297.1"/>
    <property type="molecule type" value="Genomic_DNA"/>
</dbReference>
<evidence type="ECO:0000256" key="1">
    <source>
        <dbReference type="ARBA" id="ARBA00022801"/>
    </source>
</evidence>
<organism evidence="3 4">
    <name type="scientific">Paenibacillus residui</name>
    <dbReference type="NCBI Taxonomy" id="629724"/>
    <lineage>
        <taxon>Bacteria</taxon>
        <taxon>Bacillati</taxon>
        <taxon>Bacillota</taxon>
        <taxon>Bacilli</taxon>
        <taxon>Bacillales</taxon>
        <taxon>Paenibacillaceae</taxon>
        <taxon>Paenibacillus</taxon>
    </lineage>
</organism>
<gene>
    <name evidence="3" type="ORF">ACFQ03_09045</name>
</gene>
<dbReference type="Gene3D" id="3.40.50.1820">
    <property type="entry name" value="alpha/beta hydrolase"/>
    <property type="match status" value="1"/>
</dbReference>
<evidence type="ECO:0000259" key="2">
    <source>
        <dbReference type="Pfam" id="PF00561"/>
    </source>
</evidence>
<dbReference type="GO" id="GO:0016787">
    <property type="term" value="F:hydrolase activity"/>
    <property type="evidence" value="ECO:0007669"/>
    <property type="project" value="UniProtKB-KW"/>
</dbReference>
<accession>A0ABW3DA05</accession>
<keyword evidence="4" id="KW-1185">Reference proteome</keyword>
<dbReference type="Proteomes" id="UP001597120">
    <property type="component" value="Unassembled WGS sequence"/>
</dbReference>
<proteinExistence type="predicted"/>
<dbReference type="Pfam" id="PF00561">
    <property type="entry name" value="Abhydrolase_1"/>
    <property type="match status" value="1"/>
</dbReference>
<dbReference type="RefSeq" id="WP_379287595.1">
    <property type="nucleotide sequence ID" value="NZ_JBHTIU010000028.1"/>
</dbReference>